<dbReference type="PANTHER" id="PTHR43132">
    <property type="entry name" value="ARSENICAL RESISTANCE OPERON REPRESSOR ARSR-RELATED"/>
    <property type="match status" value="1"/>
</dbReference>
<keyword evidence="2" id="KW-0238">DNA-binding</keyword>
<keyword evidence="6" id="KW-1185">Reference proteome</keyword>
<name>A0AA42BNL5_9BACI</name>
<evidence type="ECO:0000256" key="2">
    <source>
        <dbReference type="ARBA" id="ARBA00023125"/>
    </source>
</evidence>
<keyword evidence="3" id="KW-0804">Transcription</keyword>
<organism evidence="5 6">
    <name type="scientific">Ectobacillus ponti</name>
    <dbReference type="NCBI Taxonomy" id="2961894"/>
    <lineage>
        <taxon>Bacteria</taxon>
        <taxon>Bacillati</taxon>
        <taxon>Bacillota</taxon>
        <taxon>Bacilli</taxon>
        <taxon>Bacillales</taxon>
        <taxon>Bacillaceae</taxon>
        <taxon>Ectobacillus</taxon>
    </lineage>
</organism>
<dbReference type="GO" id="GO:0003677">
    <property type="term" value="F:DNA binding"/>
    <property type="evidence" value="ECO:0007669"/>
    <property type="project" value="UniProtKB-KW"/>
</dbReference>
<dbReference type="CDD" id="cd00090">
    <property type="entry name" value="HTH_ARSR"/>
    <property type="match status" value="1"/>
</dbReference>
<dbReference type="NCBIfam" id="NF033788">
    <property type="entry name" value="HTH_metalloreg"/>
    <property type="match status" value="1"/>
</dbReference>
<evidence type="ECO:0000256" key="1">
    <source>
        <dbReference type="ARBA" id="ARBA00023015"/>
    </source>
</evidence>
<keyword evidence="1" id="KW-0805">Transcription regulation</keyword>
<sequence length="92" mass="10463">MNDFQEQQYIGRAEILKALGHPIRLAMAELLMDQGSVNVTRIYTTLNLPQSTVSLHLTRLRQGGVVKGTRHGLEVYYELGDERVRTILQALR</sequence>
<reference evidence="5" key="1">
    <citation type="submission" date="2022-07" db="EMBL/GenBank/DDBJ databases">
        <authorList>
            <person name="Li W.-J."/>
            <person name="Deng Q.-Q."/>
        </authorList>
    </citation>
    <scope>NUCLEOTIDE SEQUENCE</scope>
    <source>
        <strain evidence="5">SYSU M60031</strain>
    </source>
</reference>
<dbReference type="InterPro" id="IPR001845">
    <property type="entry name" value="HTH_ArsR_DNA-bd_dom"/>
</dbReference>
<proteinExistence type="predicted"/>
<dbReference type="InterPro" id="IPR011991">
    <property type="entry name" value="ArsR-like_HTH"/>
</dbReference>
<dbReference type="PRINTS" id="PR00778">
    <property type="entry name" value="HTHARSR"/>
</dbReference>
<dbReference type="InterPro" id="IPR036388">
    <property type="entry name" value="WH-like_DNA-bd_sf"/>
</dbReference>
<gene>
    <name evidence="5" type="ORF">NK662_04500</name>
</gene>
<evidence type="ECO:0000259" key="4">
    <source>
        <dbReference type="PROSITE" id="PS50987"/>
    </source>
</evidence>
<dbReference type="PROSITE" id="PS50987">
    <property type="entry name" value="HTH_ARSR_2"/>
    <property type="match status" value="1"/>
</dbReference>
<accession>A0AA42BNL5</accession>
<dbReference type="GO" id="GO:0003700">
    <property type="term" value="F:DNA-binding transcription factor activity"/>
    <property type="evidence" value="ECO:0007669"/>
    <property type="project" value="InterPro"/>
</dbReference>
<evidence type="ECO:0000313" key="5">
    <source>
        <dbReference type="EMBL" id="MCP8967797.1"/>
    </source>
</evidence>
<protein>
    <submittedName>
        <fullName evidence="5">Metalloregulator ArsR/SmtB family transcription factor</fullName>
    </submittedName>
</protein>
<comment type="caution">
    <text evidence="5">The sequence shown here is derived from an EMBL/GenBank/DDBJ whole genome shotgun (WGS) entry which is preliminary data.</text>
</comment>
<dbReference type="PANTHER" id="PTHR43132:SF2">
    <property type="entry name" value="ARSENICAL RESISTANCE OPERON REPRESSOR ARSR-RELATED"/>
    <property type="match status" value="1"/>
</dbReference>
<feature type="domain" description="HTH arsR-type" evidence="4">
    <location>
        <begin position="4"/>
        <end position="92"/>
    </location>
</feature>
<dbReference type="Gene3D" id="1.10.10.10">
    <property type="entry name" value="Winged helix-like DNA-binding domain superfamily/Winged helix DNA-binding domain"/>
    <property type="match status" value="1"/>
</dbReference>
<dbReference type="InterPro" id="IPR051011">
    <property type="entry name" value="Metal_resp_trans_reg"/>
</dbReference>
<dbReference type="Proteomes" id="UP001156102">
    <property type="component" value="Unassembled WGS sequence"/>
</dbReference>
<dbReference type="AlphaFoldDB" id="A0AA42BNL5"/>
<dbReference type="Pfam" id="PF01022">
    <property type="entry name" value="HTH_5"/>
    <property type="match status" value="1"/>
</dbReference>
<evidence type="ECO:0000313" key="6">
    <source>
        <dbReference type="Proteomes" id="UP001156102"/>
    </source>
</evidence>
<dbReference type="InterPro" id="IPR036390">
    <property type="entry name" value="WH_DNA-bd_sf"/>
</dbReference>
<dbReference type="RefSeq" id="WP_254757712.1">
    <property type="nucleotide sequence ID" value="NZ_JANCLT010000002.1"/>
</dbReference>
<dbReference type="SMART" id="SM00418">
    <property type="entry name" value="HTH_ARSR"/>
    <property type="match status" value="1"/>
</dbReference>
<dbReference type="SUPFAM" id="SSF46785">
    <property type="entry name" value="Winged helix' DNA-binding domain"/>
    <property type="match status" value="1"/>
</dbReference>
<evidence type="ECO:0000256" key="3">
    <source>
        <dbReference type="ARBA" id="ARBA00023163"/>
    </source>
</evidence>
<dbReference type="EMBL" id="JANCLT010000002">
    <property type="protein sequence ID" value="MCP8967797.1"/>
    <property type="molecule type" value="Genomic_DNA"/>
</dbReference>